<organism evidence="4 5">
    <name type="scientific">Paenibacillus silagei</name>
    <dbReference type="NCBI Taxonomy" id="1670801"/>
    <lineage>
        <taxon>Bacteria</taxon>
        <taxon>Bacillati</taxon>
        <taxon>Bacillota</taxon>
        <taxon>Bacilli</taxon>
        <taxon>Bacillales</taxon>
        <taxon>Paenibacillaceae</taxon>
        <taxon>Paenibacillus</taxon>
    </lineage>
</organism>
<evidence type="ECO:0000256" key="2">
    <source>
        <dbReference type="ARBA" id="ARBA00023315"/>
    </source>
</evidence>
<gene>
    <name evidence="4" type="ORF">J2Z70_005808</name>
</gene>
<dbReference type="PANTHER" id="PTHR43420">
    <property type="entry name" value="ACETYLTRANSFERASE"/>
    <property type="match status" value="1"/>
</dbReference>
<evidence type="ECO:0000259" key="3">
    <source>
        <dbReference type="PROSITE" id="PS51186"/>
    </source>
</evidence>
<dbReference type="PROSITE" id="PS51186">
    <property type="entry name" value="GNAT"/>
    <property type="match status" value="1"/>
</dbReference>
<dbReference type="Pfam" id="PF00583">
    <property type="entry name" value="Acetyltransf_1"/>
    <property type="match status" value="1"/>
</dbReference>
<dbReference type="Gene3D" id="3.40.630.30">
    <property type="match status" value="1"/>
</dbReference>
<dbReference type="RefSeq" id="WP_245368591.1">
    <property type="nucleotide sequence ID" value="NZ_JAGGLV010000029.1"/>
</dbReference>
<evidence type="ECO:0000313" key="4">
    <source>
        <dbReference type="EMBL" id="MBP2115610.1"/>
    </source>
</evidence>
<accession>A0ABS4NZX2</accession>
<dbReference type="CDD" id="cd04301">
    <property type="entry name" value="NAT_SF"/>
    <property type="match status" value="1"/>
</dbReference>
<comment type="caution">
    <text evidence="4">The sequence shown here is derived from an EMBL/GenBank/DDBJ whole genome shotgun (WGS) entry which is preliminary data.</text>
</comment>
<proteinExistence type="predicted"/>
<name>A0ABS4NZX2_9BACL</name>
<keyword evidence="1" id="KW-0808">Transferase</keyword>
<sequence length="304" mass="35038">MSNRVIRQFEERDMAALGAMYGQVSVQEDVLFWWVGDADNWENVFCAFEEEQMVAKGQLQLFNVVPPGRAAESKHKIFVNLKTWPGREKDLELRDSVYALLLERAQVLKRTLSPEYGTLLCTGNYAPEESCHAYFAEHLGYLPDSCLYTLQRDLREPVHAVELEEGLELTNAPMDSPEQRAAYLDLEAEIWPETPLGMERLLEYQEHPLWTWMVVRDAGRVAGSLMVWQEEELGIIEDVFVCKPWRRRGIAKALLNHALMYLQEKGLEQAQLVALTTNDSALSLYRSAGFQTGRQEIRYYKELD</sequence>
<dbReference type="InterPro" id="IPR050680">
    <property type="entry name" value="YpeA/RimI_acetyltransf"/>
</dbReference>
<dbReference type="PANTHER" id="PTHR43420:SF44">
    <property type="entry name" value="ACETYLTRANSFERASE YPEA"/>
    <property type="match status" value="1"/>
</dbReference>
<protein>
    <submittedName>
        <fullName evidence="4">Ribosomal protein S18 acetylase RimI-like enzyme</fullName>
    </submittedName>
</protein>
<dbReference type="SUPFAM" id="SSF55729">
    <property type="entry name" value="Acyl-CoA N-acyltransferases (Nat)"/>
    <property type="match status" value="1"/>
</dbReference>
<dbReference type="EMBL" id="JAGGLV010000029">
    <property type="protein sequence ID" value="MBP2115610.1"/>
    <property type="molecule type" value="Genomic_DNA"/>
</dbReference>
<keyword evidence="2" id="KW-0012">Acyltransferase</keyword>
<feature type="domain" description="N-acetyltransferase" evidence="3">
    <location>
        <begin position="167"/>
        <end position="304"/>
    </location>
</feature>
<evidence type="ECO:0000256" key="1">
    <source>
        <dbReference type="ARBA" id="ARBA00022679"/>
    </source>
</evidence>
<dbReference type="InterPro" id="IPR000182">
    <property type="entry name" value="GNAT_dom"/>
</dbReference>
<evidence type="ECO:0000313" key="5">
    <source>
        <dbReference type="Proteomes" id="UP000773462"/>
    </source>
</evidence>
<reference evidence="4 5" key="1">
    <citation type="submission" date="2021-03" db="EMBL/GenBank/DDBJ databases">
        <title>Genomic Encyclopedia of Type Strains, Phase IV (KMG-IV): sequencing the most valuable type-strain genomes for metagenomic binning, comparative biology and taxonomic classification.</title>
        <authorList>
            <person name="Goeker M."/>
        </authorList>
    </citation>
    <scope>NUCLEOTIDE SEQUENCE [LARGE SCALE GENOMIC DNA]</scope>
    <source>
        <strain evidence="4 5">DSM 101953</strain>
    </source>
</reference>
<dbReference type="InterPro" id="IPR016181">
    <property type="entry name" value="Acyl_CoA_acyltransferase"/>
</dbReference>
<dbReference type="Proteomes" id="UP000773462">
    <property type="component" value="Unassembled WGS sequence"/>
</dbReference>
<keyword evidence="5" id="KW-1185">Reference proteome</keyword>